<dbReference type="RefSeq" id="WP_011816094.1">
    <property type="nucleotide sequence ID" value="NC_008800.1"/>
</dbReference>
<accession>A1JNE2</accession>
<dbReference type="Pfam" id="PF07484">
    <property type="entry name" value="Collar"/>
    <property type="match status" value="1"/>
</dbReference>
<organism evidence="3 4">
    <name type="scientific">Yersinia enterocolitica serotype O:8 / biotype 1B (strain NCTC 13174 / 8081)</name>
    <dbReference type="NCBI Taxonomy" id="393305"/>
    <lineage>
        <taxon>Bacteria</taxon>
        <taxon>Pseudomonadati</taxon>
        <taxon>Pseudomonadota</taxon>
        <taxon>Gammaproteobacteria</taxon>
        <taxon>Enterobacterales</taxon>
        <taxon>Yersiniaceae</taxon>
        <taxon>Yersinia</taxon>
    </lineage>
</organism>
<feature type="domain" description="Phage tail collar" evidence="1">
    <location>
        <begin position="313"/>
        <end position="360"/>
    </location>
</feature>
<dbReference type="PATRIC" id="fig|393305.7.peg.1802"/>
<dbReference type="Proteomes" id="UP000000642">
    <property type="component" value="Chromosome"/>
</dbReference>
<dbReference type="PANTHER" id="PTHR35191">
    <property type="entry name" value="PROPHAGE SIDE TAIL FIBER PROTEIN HOMOLOG STFQ-RELATED"/>
    <property type="match status" value="1"/>
</dbReference>
<evidence type="ECO:0000259" key="2">
    <source>
        <dbReference type="Pfam" id="PF12571"/>
    </source>
</evidence>
<dbReference type="KEGG" id="yen:YE1662"/>
<dbReference type="EMBL" id="AM286415">
    <property type="protein sequence ID" value="CAL11736.1"/>
    <property type="molecule type" value="Genomic_DNA"/>
</dbReference>
<dbReference type="HOGENOM" id="CLU_008928_0_2_6"/>
<gene>
    <name evidence="3" type="primary">gpH</name>
    <name evidence="3" type="ordered locus">YE1662</name>
</gene>
<dbReference type="PANTHER" id="PTHR35191:SF1">
    <property type="entry name" value="PROPHAGE SIDE TAIL FIBER PROTEIN HOMOLOG STFQ-RELATED"/>
    <property type="match status" value="1"/>
</dbReference>
<dbReference type="eggNOG" id="COG5301">
    <property type="taxonomic scope" value="Bacteria"/>
</dbReference>
<reference evidence="3 4" key="1">
    <citation type="journal article" date="2006" name="PLoS Genet.">
        <title>The complete genome sequence and comparative genome analysis of the high pathogenicity Yersinia enterocolitica strain 8081.</title>
        <authorList>
            <person name="Thomson N.R."/>
            <person name="Howard S."/>
            <person name="Wren B.W."/>
            <person name="Holden M.T.G."/>
            <person name="Crossman L."/>
            <person name="Challis G.L."/>
            <person name="Churcher C."/>
            <person name="Mungall K."/>
            <person name="Brooks K."/>
            <person name="Chillingworth T."/>
            <person name="Feltwell T."/>
            <person name="Abdellah Z."/>
            <person name="Hauser H."/>
            <person name="Jagels K."/>
            <person name="Maddison M."/>
            <person name="Moule S."/>
            <person name="Sanders M."/>
            <person name="Whitehead S."/>
            <person name="Quail M.A."/>
            <person name="Dougan G."/>
            <person name="Parkhill J."/>
            <person name="Prentice M.B."/>
        </authorList>
    </citation>
    <scope>NUCLEOTIDE SEQUENCE [LARGE SCALE GENOMIC DNA]</scope>
    <source>
        <strain evidence="4">NCTC 13174 / 8081</strain>
    </source>
</reference>
<name>A1JNE2_YERE8</name>
<evidence type="ECO:0000313" key="3">
    <source>
        <dbReference type="EMBL" id="CAL11736.1"/>
    </source>
</evidence>
<proteinExistence type="predicted"/>
<dbReference type="InterPro" id="IPR037053">
    <property type="entry name" value="Phage_tail_collar_dom_sf"/>
</dbReference>
<dbReference type="InterPro" id="IPR022225">
    <property type="entry name" value="Phage_tail_fibre_N"/>
</dbReference>
<sequence length="460" mass="49743">MTPKYFALLTHIGAAKLANATALGTRLEITHMAVGDGGGTLPIPSPAQPQLVNEQRRAALNALTIDPNNPRQIIAEQIIPETEGGWWIREIGLLNKSGELIAVANCPESYKPQMQEGSGRIQTIRVILAVSNTAAVTLKTDPAVVLATRQYADQLISTTVTSISNHIRTLNPHPQYLLASHNLFDLSDTKAARANLQLGSAATRNVGNAQDELMAVGAFGWGGNCIIASAGINALTKTGMYCANQFTPNIPEGFGDATLQHIQNDALTAHQFIFSTNNTHTAAKIAYRLRSYGQWREWIDIVTSRSDTLIPIGIPLPYPSETPPAGYLKCNGAAFYPYRYPTLATLYPTHKLPDLRGEFIRGFDDGRGIDTNRTLLSAQTDALQNITGGINGVSESMGSAPESHFSGAFAKTESVGNDNTPHHTDITHCGSFDFDASRVVRTATETRPRNISFCYILRAS</sequence>
<dbReference type="InterPro" id="IPR051934">
    <property type="entry name" value="Phage_Tail_Fiber_Structural"/>
</dbReference>
<protein>
    <submittedName>
        <fullName evidence="3">Probable variable tail fibre protein</fullName>
    </submittedName>
</protein>
<dbReference type="Gene3D" id="3.90.1340.10">
    <property type="entry name" value="Phage tail collar domain"/>
    <property type="match status" value="1"/>
</dbReference>
<evidence type="ECO:0000313" key="4">
    <source>
        <dbReference type="Proteomes" id="UP000000642"/>
    </source>
</evidence>
<dbReference type="InterPro" id="IPR011083">
    <property type="entry name" value="Phage_tail_collar_dom"/>
</dbReference>
<dbReference type="Pfam" id="PF12571">
    <property type="entry name" value="Phage_tail_fib"/>
    <property type="match status" value="1"/>
</dbReference>
<dbReference type="SUPFAM" id="SSF88874">
    <property type="entry name" value="Receptor-binding domain of short tail fibre protein gp12"/>
    <property type="match status" value="1"/>
</dbReference>
<dbReference type="OrthoDB" id="9810174at2"/>
<evidence type="ECO:0000259" key="1">
    <source>
        <dbReference type="Pfam" id="PF07484"/>
    </source>
</evidence>
<dbReference type="AlphaFoldDB" id="A1JNE2"/>
<feature type="domain" description="Phage tail fibre protein N-terminal" evidence="2">
    <location>
        <begin position="1"/>
        <end position="150"/>
    </location>
</feature>